<dbReference type="AlphaFoldDB" id="A0A1J4NQT8"/>
<dbReference type="Proteomes" id="UP000034196">
    <property type="component" value="Unassembled WGS sequence"/>
</dbReference>
<dbReference type="InterPro" id="IPR005913">
    <property type="entry name" value="dTDP_dehydrorham_reduct"/>
</dbReference>
<comment type="similarity">
    <text evidence="1 2">Belongs to the dTDP-4-dehydrorhamnose reductase family.</text>
</comment>
<dbReference type="CDD" id="cd05254">
    <property type="entry name" value="dTDP_HR_like_SDR_e"/>
    <property type="match status" value="1"/>
</dbReference>
<dbReference type="GO" id="GO:0019305">
    <property type="term" value="P:dTDP-rhamnose biosynthetic process"/>
    <property type="evidence" value="ECO:0007669"/>
    <property type="project" value="UniProtKB-UniPathway"/>
</dbReference>
<protein>
    <recommendedName>
        <fullName evidence="2">dTDP-4-dehydrorhamnose reductase</fullName>
        <ecNumber evidence="2">1.1.1.133</ecNumber>
    </recommendedName>
</protein>
<dbReference type="UniPathway" id="UPA00124"/>
<dbReference type="GO" id="GO:0008831">
    <property type="term" value="F:dTDP-4-dehydrorhamnose reductase activity"/>
    <property type="evidence" value="ECO:0007669"/>
    <property type="project" value="UniProtKB-EC"/>
</dbReference>
<evidence type="ECO:0000256" key="2">
    <source>
        <dbReference type="RuleBase" id="RU364082"/>
    </source>
</evidence>
<reference evidence="4" key="1">
    <citation type="submission" date="2016-10" db="EMBL/GenBank/DDBJ databases">
        <title>Genome sequence of Streptomyces mangrovisoli MUSC 149.</title>
        <authorList>
            <person name="Lee L.-H."/>
            <person name="Ser H.-L."/>
        </authorList>
    </citation>
    <scope>NUCLEOTIDE SEQUENCE [LARGE SCALE GENOMIC DNA]</scope>
    <source>
        <strain evidence="4">MUSC 149</strain>
    </source>
</reference>
<evidence type="ECO:0000313" key="4">
    <source>
        <dbReference type="EMBL" id="OIJ63956.1"/>
    </source>
</evidence>
<dbReference type="Gene3D" id="3.40.50.720">
    <property type="entry name" value="NAD(P)-binding Rossmann-like Domain"/>
    <property type="match status" value="1"/>
</dbReference>
<sequence>MTSTWLITGAGGMLAQDLLARLAADGERTVGLTRGDLDVTDPRAVHAAVAEHRPDVLVNCAAWTAVDDAETRETEARRINADGARNLAAACAGTGTRLLQVSTDYVFAGDAASPYAEDAATAPRSAYGRTKLAGEQAVLTTLPDAGYVVRTAWLYGAGGGNFVRTMIALERVRETLDVVDDQRGQPTWTADLADRLLRLGRSATAGAAPARIYHATSGGDTTWYGLAREVFRLLGADPDRVRPTTAAAYARPAPRPAYGVLGHDGWAAAGIEPIRDWREALREAFPALLAAERR</sequence>
<dbReference type="Pfam" id="PF04321">
    <property type="entry name" value="RmlD_sub_bind"/>
    <property type="match status" value="1"/>
</dbReference>
<dbReference type="OrthoDB" id="9803892at2"/>
<comment type="pathway">
    <text evidence="2">Carbohydrate biosynthesis; dTDP-L-rhamnose biosynthesis.</text>
</comment>
<comment type="caution">
    <text evidence="4">The sequence shown here is derived from an EMBL/GenBank/DDBJ whole genome shotgun (WGS) entry which is preliminary data.</text>
</comment>
<dbReference type="EMBL" id="LAVA02000090">
    <property type="protein sequence ID" value="OIJ63956.1"/>
    <property type="molecule type" value="Genomic_DNA"/>
</dbReference>
<dbReference type="NCBIfam" id="TIGR01214">
    <property type="entry name" value="rmlD"/>
    <property type="match status" value="1"/>
</dbReference>
<evidence type="ECO:0000259" key="3">
    <source>
        <dbReference type="Pfam" id="PF04321"/>
    </source>
</evidence>
<dbReference type="PANTHER" id="PTHR10491">
    <property type="entry name" value="DTDP-4-DEHYDRORHAMNOSE REDUCTASE"/>
    <property type="match status" value="1"/>
</dbReference>
<keyword evidence="2" id="KW-0560">Oxidoreductase</keyword>
<dbReference type="SUPFAM" id="SSF51735">
    <property type="entry name" value="NAD(P)-binding Rossmann-fold domains"/>
    <property type="match status" value="1"/>
</dbReference>
<feature type="domain" description="RmlD-like substrate binding" evidence="3">
    <location>
        <begin position="6"/>
        <end position="285"/>
    </location>
</feature>
<dbReference type="STRING" id="1428628.WN71_031665"/>
<dbReference type="EC" id="1.1.1.133" evidence="2"/>
<name>A0A1J4NQT8_9ACTN</name>
<comment type="function">
    <text evidence="2">Catalyzes the reduction of dTDP-6-deoxy-L-lyxo-4-hexulose to yield dTDP-L-rhamnose.</text>
</comment>
<dbReference type="GO" id="GO:0005829">
    <property type="term" value="C:cytosol"/>
    <property type="evidence" value="ECO:0007669"/>
    <property type="project" value="TreeGrafter"/>
</dbReference>
<dbReference type="InterPro" id="IPR036291">
    <property type="entry name" value="NAD(P)-bd_dom_sf"/>
</dbReference>
<evidence type="ECO:0000313" key="5">
    <source>
        <dbReference type="Proteomes" id="UP000034196"/>
    </source>
</evidence>
<evidence type="ECO:0000256" key="1">
    <source>
        <dbReference type="ARBA" id="ARBA00010944"/>
    </source>
</evidence>
<dbReference type="InterPro" id="IPR029903">
    <property type="entry name" value="RmlD-like-bd"/>
</dbReference>
<dbReference type="PANTHER" id="PTHR10491:SF4">
    <property type="entry name" value="METHIONINE ADENOSYLTRANSFERASE 2 SUBUNIT BETA"/>
    <property type="match status" value="1"/>
</dbReference>
<proteinExistence type="inferred from homology"/>
<dbReference type="Gene3D" id="3.90.25.10">
    <property type="entry name" value="UDP-galactose 4-epimerase, domain 1"/>
    <property type="match status" value="1"/>
</dbReference>
<keyword evidence="5" id="KW-1185">Reference proteome</keyword>
<gene>
    <name evidence="4" type="ORF">WN71_031665</name>
</gene>
<keyword evidence="2" id="KW-0521">NADP</keyword>
<accession>A0A1J4NQT8</accession>
<organism evidence="4 5">
    <name type="scientific">Streptomyces mangrovisoli</name>
    <dbReference type="NCBI Taxonomy" id="1428628"/>
    <lineage>
        <taxon>Bacteria</taxon>
        <taxon>Bacillati</taxon>
        <taxon>Actinomycetota</taxon>
        <taxon>Actinomycetes</taxon>
        <taxon>Kitasatosporales</taxon>
        <taxon>Streptomycetaceae</taxon>
        <taxon>Streptomyces</taxon>
    </lineage>
</organism>